<evidence type="ECO:0000313" key="4">
    <source>
        <dbReference type="EMBL" id="RPB29911.1"/>
    </source>
</evidence>
<proteinExistence type="predicted"/>
<feature type="compositionally biased region" description="Polar residues" evidence="2">
    <location>
        <begin position="597"/>
        <end position="618"/>
    </location>
</feature>
<evidence type="ECO:0000313" key="5">
    <source>
        <dbReference type="Proteomes" id="UP000267821"/>
    </source>
</evidence>
<feature type="region of interest" description="Disordered" evidence="2">
    <location>
        <begin position="588"/>
        <end position="659"/>
    </location>
</feature>
<keyword evidence="1" id="KW-0539">Nucleus</keyword>
<feature type="compositionally biased region" description="Low complexity" evidence="2">
    <location>
        <begin position="619"/>
        <end position="634"/>
    </location>
</feature>
<feature type="region of interest" description="Disordered" evidence="2">
    <location>
        <begin position="1"/>
        <end position="22"/>
    </location>
</feature>
<organism evidence="4 5">
    <name type="scientific">Terfezia boudieri ATCC MYA-4762</name>
    <dbReference type="NCBI Taxonomy" id="1051890"/>
    <lineage>
        <taxon>Eukaryota</taxon>
        <taxon>Fungi</taxon>
        <taxon>Dikarya</taxon>
        <taxon>Ascomycota</taxon>
        <taxon>Pezizomycotina</taxon>
        <taxon>Pezizomycetes</taxon>
        <taxon>Pezizales</taxon>
        <taxon>Pezizaceae</taxon>
        <taxon>Terfezia</taxon>
    </lineage>
</organism>
<name>A0A3N4MDJ1_9PEZI</name>
<dbReference type="GO" id="GO:0000981">
    <property type="term" value="F:DNA-binding transcription factor activity, RNA polymerase II-specific"/>
    <property type="evidence" value="ECO:0007669"/>
    <property type="project" value="InterPro"/>
</dbReference>
<dbReference type="OrthoDB" id="4150467at2759"/>
<feature type="region of interest" description="Disordered" evidence="2">
    <location>
        <begin position="361"/>
        <end position="414"/>
    </location>
</feature>
<dbReference type="CDD" id="cd00067">
    <property type="entry name" value="GAL4"/>
    <property type="match status" value="1"/>
</dbReference>
<feature type="region of interest" description="Disordered" evidence="2">
    <location>
        <begin position="426"/>
        <end position="558"/>
    </location>
</feature>
<reference evidence="4 5" key="1">
    <citation type="journal article" date="2018" name="Nat. Ecol. Evol.">
        <title>Pezizomycetes genomes reveal the molecular basis of ectomycorrhizal truffle lifestyle.</title>
        <authorList>
            <person name="Murat C."/>
            <person name="Payen T."/>
            <person name="Noel B."/>
            <person name="Kuo A."/>
            <person name="Morin E."/>
            <person name="Chen J."/>
            <person name="Kohler A."/>
            <person name="Krizsan K."/>
            <person name="Balestrini R."/>
            <person name="Da Silva C."/>
            <person name="Montanini B."/>
            <person name="Hainaut M."/>
            <person name="Levati E."/>
            <person name="Barry K.W."/>
            <person name="Belfiori B."/>
            <person name="Cichocki N."/>
            <person name="Clum A."/>
            <person name="Dockter R.B."/>
            <person name="Fauchery L."/>
            <person name="Guy J."/>
            <person name="Iotti M."/>
            <person name="Le Tacon F."/>
            <person name="Lindquist E.A."/>
            <person name="Lipzen A."/>
            <person name="Malagnac F."/>
            <person name="Mello A."/>
            <person name="Molinier V."/>
            <person name="Miyauchi S."/>
            <person name="Poulain J."/>
            <person name="Riccioni C."/>
            <person name="Rubini A."/>
            <person name="Sitrit Y."/>
            <person name="Splivallo R."/>
            <person name="Traeger S."/>
            <person name="Wang M."/>
            <person name="Zifcakova L."/>
            <person name="Wipf D."/>
            <person name="Zambonelli A."/>
            <person name="Paolocci F."/>
            <person name="Nowrousian M."/>
            <person name="Ottonello S."/>
            <person name="Baldrian P."/>
            <person name="Spatafora J.W."/>
            <person name="Henrissat B."/>
            <person name="Nagy L.G."/>
            <person name="Aury J.M."/>
            <person name="Wincker P."/>
            <person name="Grigoriev I.V."/>
            <person name="Bonfante P."/>
            <person name="Martin F.M."/>
        </authorList>
    </citation>
    <scope>NUCLEOTIDE SEQUENCE [LARGE SCALE GENOMIC DNA]</scope>
    <source>
        <strain evidence="4 5">ATCC MYA-4762</strain>
    </source>
</reference>
<feature type="compositionally biased region" description="Polar residues" evidence="2">
    <location>
        <begin position="362"/>
        <end position="372"/>
    </location>
</feature>
<keyword evidence="5" id="KW-1185">Reference proteome</keyword>
<feature type="compositionally biased region" description="Acidic residues" evidence="2">
    <location>
        <begin position="515"/>
        <end position="528"/>
    </location>
</feature>
<feature type="compositionally biased region" description="Polar residues" evidence="2">
    <location>
        <begin position="170"/>
        <end position="179"/>
    </location>
</feature>
<feature type="region of interest" description="Disordered" evidence="2">
    <location>
        <begin position="153"/>
        <end position="190"/>
    </location>
</feature>
<feature type="compositionally biased region" description="Polar residues" evidence="2">
    <location>
        <begin position="636"/>
        <end position="646"/>
    </location>
</feature>
<feature type="region of interest" description="Disordered" evidence="2">
    <location>
        <begin position="290"/>
        <end position="317"/>
    </location>
</feature>
<dbReference type="InParanoid" id="A0A3N4MDJ1"/>
<protein>
    <recommendedName>
        <fullName evidence="3">Zn(2)-C6 fungal-type domain-containing protein</fullName>
    </recommendedName>
</protein>
<feature type="domain" description="Zn(2)-C6 fungal-type" evidence="3">
    <location>
        <begin position="663"/>
        <end position="695"/>
    </location>
</feature>
<evidence type="ECO:0000256" key="1">
    <source>
        <dbReference type="ARBA" id="ARBA00023242"/>
    </source>
</evidence>
<dbReference type="AlphaFoldDB" id="A0A3N4MDJ1"/>
<feature type="compositionally biased region" description="Low complexity" evidence="2">
    <location>
        <begin position="471"/>
        <end position="481"/>
    </location>
</feature>
<feature type="compositionally biased region" description="Basic and acidic residues" evidence="2">
    <location>
        <begin position="541"/>
        <end position="550"/>
    </location>
</feature>
<feature type="compositionally biased region" description="Acidic residues" evidence="2">
    <location>
        <begin position="495"/>
        <end position="508"/>
    </location>
</feature>
<dbReference type="Proteomes" id="UP000267821">
    <property type="component" value="Unassembled WGS sequence"/>
</dbReference>
<feature type="compositionally biased region" description="Low complexity" evidence="2">
    <location>
        <begin position="453"/>
        <end position="464"/>
    </location>
</feature>
<dbReference type="EMBL" id="ML121527">
    <property type="protein sequence ID" value="RPB29911.1"/>
    <property type="molecule type" value="Genomic_DNA"/>
</dbReference>
<dbReference type="InterPro" id="IPR001138">
    <property type="entry name" value="Zn2Cys6_DnaBD"/>
</dbReference>
<gene>
    <name evidence="4" type="ORF">L211DRAFT_864449</name>
</gene>
<feature type="compositionally biased region" description="Polar residues" evidence="2">
    <location>
        <begin position="290"/>
        <end position="310"/>
    </location>
</feature>
<sequence length="735" mass="81327">MEISGLLTEDLPTRPYRTPPMSTPYKVAQFQQLSPIDEAKETLFHCNSHARIPLRLALRPTLTAVDVDTLVRTFFGLHPNDAISYMKGDQSFATVGLEECMRTPEFTVMVTHLRPDLRCQQHPFASSQTNAPHPSRHISGYGLPSRAQMMSQYARSISPSSGRGRRSGSANATNGGNSRSMKRQISGHSHPPVEELVDEYLYQQHPHLLQSSQTDGKGNRLEPVASADISLDNIVEGSRRKRAKFSSAVCIAAHERRPKGSYAKCVQELPLFSKPIHPASYSPTRPVNNVQTTTPSHSNQYGYYQQHTPNSVSPYSYGYSHPPPSFYSNRPSGPNFPTPAPTIATDISDEDVALQLMRLGEVSTSNSPSQNDETADDAGSCSEDQGDEVRSDTTELPELPPPVEEYEELSYPRNQKKYKSLNEILPSYDSTIPSDNEENQCKAPETVQKEQYHYPVYQPQQHTQQQHRQHTQQQHHQPQHQPQHHYQHPHHGGDSCDEEEYDNDDAGDESYVAEKDEEDDGDYVDEEQSPLSSMNYGAHKLAPEGLEKSKPLNQVKGSRIVKPVHKITAKAKPKPTTTLFTLFNHDTKTTIGKGPLSPSSPTLHRTQSISSNPSITQKSRSTTASLSSLPTPISGIISQHTNSFSPSAVAAPQEEDIEKPKPRCQRCRKSKKGCDRQRPCQRCKDAGIGIDGCISEDESGTRRGRAGAAKKIGAVAGAGGMKKAVKPKKKIATKH</sequence>
<evidence type="ECO:0000256" key="2">
    <source>
        <dbReference type="SAM" id="MobiDB-lite"/>
    </source>
</evidence>
<evidence type="ECO:0000259" key="3">
    <source>
        <dbReference type="PROSITE" id="PS50048"/>
    </source>
</evidence>
<dbReference type="GO" id="GO:0008270">
    <property type="term" value="F:zinc ion binding"/>
    <property type="evidence" value="ECO:0007669"/>
    <property type="project" value="InterPro"/>
</dbReference>
<dbReference type="PROSITE" id="PS50048">
    <property type="entry name" value="ZN2_CY6_FUNGAL_2"/>
    <property type="match status" value="1"/>
</dbReference>
<dbReference type="SMART" id="SM00066">
    <property type="entry name" value="GAL4"/>
    <property type="match status" value="1"/>
</dbReference>
<accession>A0A3N4MDJ1</accession>